<proteinExistence type="predicted"/>
<dbReference type="AlphaFoldDB" id="W2GP22"/>
<organism evidence="2">
    <name type="scientific">Phytophthora nicotianae</name>
    <name type="common">Potato buckeye rot agent</name>
    <name type="synonym">Phytophthora parasitica</name>
    <dbReference type="NCBI Taxonomy" id="4792"/>
    <lineage>
        <taxon>Eukaryota</taxon>
        <taxon>Sar</taxon>
        <taxon>Stramenopiles</taxon>
        <taxon>Oomycota</taxon>
        <taxon>Peronosporomycetes</taxon>
        <taxon>Peronosporales</taxon>
        <taxon>Peronosporaceae</taxon>
        <taxon>Phytophthora</taxon>
    </lineage>
</organism>
<feature type="compositionally biased region" description="Polar residues" evidence="1">
    <location>
        <begin position="1"/>
        <end position="12"/>
    </location>
</feature>
<feature type="region of interest" description="Disordered" evidence="1">
    <location>
        <begin position="1"/>
        <end position="26"/>
    </location>
</feature>
<evidence type="ECO:0000313" key="2">
    <source>
        <dbReference type="EMBL" id="ETK84021.1"/>
    </source>
</evidence>
<dbReference type="VEuPathDB" id="FungiDB:PPTG_23194"/>
<name>W2GP22_PHYNI</name>
<protein>
    <submittedName>
        <fullName evidence="2">Uncharacterized protein</fullName>
    </submittedName>
</protein>
<reference evidence="2" key="1">
    <citation type="submission" date="2013-11" db="EMBL/GenBank/DDBJ databases">
        <title>The Genome Sequence of Phytophthora parasitica CJ02B3.</title>
        <authorList>
            <consortium name="The Broad Institute Genomics Platform"/>
            <person name="Russ C."/>
            <person name="Tyler B."/>
            <person name="Panabieres F."/>
            <person name="Shan W."/>
            <person name="Tripathy S."/>
            <person name="Grunwald N."/>
            <person name="Machado M."/>
            <person name="Johnson C.S."/>
            <person name="Arredondo F."/>
            <person name="Hong C."/>
            <person name="Coffey M."/>
            <person name="Young S.K."/>
            <person name="Zeng Q."/>
            <person name="Gargeya S."/>
            <person name="Fitzgerald M."/>
            <person name="Abouelleil A."/>
            <person name="Alvarado L."/>
            <person name="Chapman S.B."/>
            <person name="Gainer-Dewar J."/>
            <person name="Goldberg J."/>
            <person name="Griggs A."/>
            <person name="Gujja S."/>
            <person name="Hansen M."/>
            <person name="Howarth C."/>
            <person name="Imamovic A."/>
            <person name="Ireland A."/>
            <person name="Larimer J."/>
            <person name="McCowan C."/>
            <person name="Murphy C."/>
            <person name="Pearson M."/>
            <person name="Poon T.W."/>
            <person name="Priest M."/>
            <person name="Roberts A."/>
            <person name="Saif S."/>
            <person name="Shea T."/>
            <person name="Sykes S."/>
            <person name="Wortman J."/>
            <person name="Nusbaum C."/>
            <person name="Birren B."/>
        </authorList>
    </citation>
    <scope>NUCLEOTIDE SEQUENCE [LARGE SCALE GENOMIC DNA]</scope>
    <source>
        <strain evidence="2">CJ02B3</strain>
    </source>
</reference>
<accession>W2GP22</accession>
<dbReference type="EMBL" id="KI686911">
    <property type="protein sequence ID" value="ETK84021.1"/>
    <property type="molecule type" value="Genomic_DNA"/>
</dbReference>
<gene>
    <name evidence="2" type="ORF">L915_10954</name>
</gene>
<sequence length="46" mass="4818">MSSQGISGTHTHPTGPFGYPGLSSSDFAKTSESIQGIQHTILTVEQ</sequence>
<evidence type="ECO:0000256" key="1">
    <source>
        <dbReference type="SAM" id="MobiDB-lite"/>
    </source>
</evidence>
<dbReference type="Proteomes" id="UP000053236">
    <property type="component" value="Unassembled WGS sequence"/>
</dbReference>